<dbReference type="EMBL" id="SJPM01000006">
    <property type="protein sequence ID" value="TWT95621.1"/>
    <property type="molecule type" value="Genomic_DNA"/>
</dbReference>
<keyword evidence="1" id="KW-0808">Transferase</keyword>
<name>A0A5C6A9A0_9BACT</name>
<dbReference type="RefSeq" id="WP_146578667.1">
    <property type="nucleotide sequence ID" value="NZ_SJPM01000006.1"/>
</dbReference>
<dbReference type="GO" id="GO:0032259">
    <property type="term" value="P:methylation"/>
    <property type="evidence" value="ECO:0007669"/>
    <property type="project" value="UniProtKB-KW"/>
</dbReference>
<protein>
    <submittedName>
        <fullName evidence="1">Bifunctional 3-demethylubiquinone-9 3-methyltransferase/ 2-octaprenyl-6-hydroxy phenol methylase</fullName>
    </submittedName>
</protein>
<dbReference type="CDD" id="cd02440">
    <property type="entry name" value="AdoMet_MTases"/>
    <property type="match status" value="1"/>
</dbReference>
<keyword evidence="1" id="KW-0830">Ubiquinone</keyword>
<dbReference type="Proteomes" id="UP000316213">
    <property type="component" value="Unassembled WGS sequence"/>
</dbReference>
<dbReference type="OrthoDB" id="272052at2"/>
<dbReference type="AlphaFoldDB" id="A0A5C6A9A0"/>
<dbReference type="GO" id="GO:0008168">
    <property type="term" value="F:methyltransferase activity"/>
    <property type="evidence" value="ECO:0007669"/>
    <property type="project" value="UniProtKB-KW"/>
</dbReference>
<dbReference type="InterPro" id="IPR029063">
    <property type="entry name" value="SAM-dependent_MTases_sf"/>
</dbReference>
<dbReference type="SUPFAM" id="SSF53335">
    <property type="entry name" value="S-adenosyl-L-methionine-dependent methyltransferases"/>
    <property type="match status" value="1"/>
</dbReference>
<proteinExistence type="predicted"/>
<sequence>MPRIKNLKARQNWVQQTLESIPAGSRILDVGAGECQYKQYCSHLNYLSQDIAQYDGKGNRKGLQTQHFDRTQLDFVCDLYDIPEDELFDAVLCTEVLEHVVDPVRAVEKLTRLVKPEGLLIITAPFVSWTHFAPYHYATGFSEYFYNEQMSNHGFEIVELQPNGGFFDVMDQEIGRVGSVRRRYGGMFIDPISFVCLTAARMSVRIMAALDGPRDKRRSSELATFGWHMKAVRRAA</sequence>
<accession>A0A5C6A9A0</accession>
<dbReference type="Gene3D" id="3.40.50.150">
    <property type="entry name" value="Vaccinia Virus protein VP39"/>
    <property type="match status" value="1"/>
</dbReference>
<evidence type="ECO:0000313" key="2">
    <source>
        <dbReference type="Proteomes" id="UP000316213"/>
    </source>
</evidence>
<comment type="caution">
    <text evidence="1">The sequence shown here is derived from an EMBL/GenBank/DDBJ whole genome shotgun (WGS) entry which is preliminary data.</text>
</comment>
<evidence type="ECO:0000313" key="1">
    <source>
        <dbReference type="EMBL" id="TWT95621.1"/>
    </source>
</evidence>
<keyword evidence="1" id="KW-0489">Methyltransferase</keyword>
<organism evidence="1 2">
    <name type="scientific">Neorhodopirellula pilleata</name>
    <dbReference type="NCBI Taxonomy" id="2714738"/>
    <lineage>
        <taxon>Bacteria</taxon>
        <taxon>Pseudomonadati</taxon>
        <taxon>Planctomycetota</taxon>
        <taxon>Planctomycetia</taxon>
        <taxon>Pirellulales</taxon>
        <taxon>Pirellulaceae</taxon>
        <taxon>Neorhodopirellula</taxon>
    </lineage>
</organism>
<reference evidence="1 2" key="1">
    <citation type="submission" date="2019-02" db="EMBL/GenBank/DDBJ databases">
        <title>Deep-cultivation of Planctomycetes and their phenomic and genomic characterization uncovers novel biology.</title>
        <authorList>
            <person name="Wiegand S."/>
            <person name="Jogler M."/>
            <person name="Boedeker C."/>
            <person name="Pinto D."/>
            <person name="Vollmers J."/>
            <person name="Rivas-Marin E."/>
            <person name="Kohn T."/>
            <person name="Peeters S.H."/>
            <person name="Heuer A."/>
            <person name="Rast P."/>
            <person name="Oberbeckmann S."/>
            <person name="Bunk B."/>
            <person name="Jeske O."/>
            <person name="Meyerdierks A."/>
            <person name="Storesund J.E."/>
            <person name="Kallscheuer N."/>
            <person name="Luecker S."/>
            <person name="Lage O.M."/>
            <person name="Pohl T."/>
            <person name="Merkel B.J."/>
            <person name="Hornburger P."/>
            <person name="Mueller R.-W."/>
            <person name="Bruemmer F."/>
            <person name="Labrenz M."/>
            <person name="Spormann A.M."/>
            <person name="Op Den Camp H."/>
            <person name="Overmann J."/>
            <person name="Amann R."/>
            <person name="Jetten M.S.M."/>
            <person name="Mascher T."/>
            <person name="Medema M.H."/>
            <person name="Devos D.P."/>
            <person name="Kaster A.-K."/>
            <person name="Ovreas L."/>
            <person name="Rohde M."/>
            <person name="Galperin M.Y."/>
            <person name="Jogler C."/>
        </authorList>
    </citation>
    <scope>NUCLEOTIDE SEQUENCE [LARGE SCALE GENOMIC DNA]</scope>
    <source>
        <strain evidence="1 2">Pla100</strain>
    </source>
</reference>
<gene>
    <name evidence="1" type="ORF">Pla100_32620</name>
</gene>
<keyword evidence="2" id="KW-1185">Reference proteome</keyword>
<dbReference type="Pfam" id="PF13489">
    <property type="entry name" value="Methyltransf_23"/>
    <property type="match status" value="1"/>
</dbReference>